<dbReference type="PANTHER" id="PTHR46333">
    <property type="entry name" value="CYTOKINESIS PROTEIN 3"/>
    <property type="match status" value="1"/>
</dbReference>
<dbReference type="EMBL" id="QQWG01000005">
    <property type="protein sequence ID" value="RRG22657.1"/>
    <property type="molecule type" value="Genomic_DNA"/>
</dbReference>
<name>A0A425Y3B3_9BACT</name>
<dbReference type="Proteomes" id="UP000285794">
    <property type="component" value="Unassembled WGS sequence"/>
</dbReference>
<protein>
    <recommendedName>
        <fullName evidence="1">Transglutaminase-like domain-containing protein</fullName>
    </recommendedName>
</protein>
<dbReference type="Gene3D" id="3.10.620.30">
    <property type="match status" value="1"/>
</dbReference>
<evidence type="ECO:0000259" key="1">
    <source>
        <dbReference type="SMART" id="SM00460"/>
    </source>
</evidence>
<dbReference type="PANTHER" id="PTHR46333:SF2">
    <property type="entry name" value="CYTOKINESIS PROTEIN 3"/>
    <property type="match status" value="1"/>
</dbReference>
<dbReference type="Pfam" id="PF01841">
    <property type="entry name" value="Transglut_core"/>
    <property type="match status" value="1"/>
</dbReference>
<sequence length="354" mass="41691">MANFYMKYILFIIFLIGALNSTKSQEPTYGRYGVIDRQVKRVPDSLANNIVHLHHYLDSIGVDDEERIRIFYMWIITNIKYENQVELLFDKNLLFYMGSNNSVSPVSVLKKRKAVCEGFSRLFQFFCQQSGIEAYTIGGYISKKGAFQDRATHSWNIVKLNDEWRFFDLTWAYASFEHTGIKSSTNEFYMVKPQEFVLSHLPLVPMWQFLETPVPISIFNMGNDMINIYLIKQKPHYNYEDSLKTYKKLGARERCLKMADEIYKTNSSNKFNRAIEYLRYARVILSFQNASEKKELKELLEAKDKIKKAMLFFRETQDVSAQLMFLQALDHLLILEKWIQITQSQNKKASESKF</sequence>
<dbReference type="GO" id="GO:0005737">
    <property type="term" value="C:cytoplasm"/>
    <property type="evidence" value="ECO:0007669"/>
    <property type="project" value="TreeGrafter"/>
</dbReference>
<dbReference type="RefSeq" id="WP_125030282.1">
    <property type="nucleotide sequence ID" value="NZ_JAPXVP010000001.1"/>
</dbReference>
<dbReference type="InterPro" id="IPR038765">
    <property type="entry name" value="Papain-like_cys_pep_sf"/>
</dbReference>
<evidence type="ECO:0000313" key="3">
    <source>
        <dbReference type="Proteomes" id="UP000285794"/>
    </source>
</evidence>
<accession>A0A425Y3B3</accession>
<gene>
    <name evidence="2" type="ORF">DWB61_07530</name>
</gene>
<proteinExistence type="predicted"/>
<comment type="caution">
    <text evidence="2">The sequence shown here is derived from an EMBL/GenBank/DDBJ whole genome shotgun (WGS) entry which is preliminary data.</text>
</comment>
<organism evidence="2 3">
    <name type="scientific">Ancylomarina euxinus</name>
    <dbReference type="NCBI Taxonomy" id="2283627"/>
    <lineage>
        <taxon>Bacteria</taxon>
        <taxon>Pseudomonadati</taxon>
        <taxon>Bacteroidota</taxon>
        <taxon>Bacteroidia</taxon>
        <taxon>Marinilabiliales</taxon>
        <taxon>Marinifilaceae</taxon>
        <taxon>Ancylomarina</taxon>
    </lineage>
</organism>
<keyword evidence="3" id="KW-1185">Reference proteome</keyword>
<dbReference type="OrthoDB" id="9788327at2"/>
<dbReference type="InterPro" id="IPR002931">
    <property type="entry name" value="Transglutaminase-like"/>
</dbReference>
<dbReference type="SUPFAM" id="SSF54001">
    <property type="entry name" value="Cysteine proteinases"/>
    <property type="match status" value="1"/>
</dbReference>
<reference evidence="2 3" key="1">
    <citation type="submission" date="2018-07" db="EMBL/GenBank/DDBJ databases">
        <title>Draft genome sequence of Ancylomarina sp. M1P.</title>
        <authorList>
            <person name="Yadav S."/>
            <person name="Villanueva L."/>
            <person name="Damste J.S.S."/>
        </authorList>
    </citation>
    <scope>NUCLEOTIDE SEQUENCE [LARGE SCALE GENOMIC DNA]</scope>
    <source>
        <strain evidence="2 3">M1P</strain>
    </source>
</reference>
<feature type="domain" description="Transglutaminase-like" evidence="1">
    <location>
        <begin position="108"/>
        <end position="171"/>
    </location>
</feature>
<dbReference type="InterPro" id="IPR052557">
    <property type="entry name" value="CAP/Cytokinesis_protein"/>
</dbReference>
<dbReference type="SMART" id="SM00460">
    <property type="entry name" value="TGc"/>
    <property type="match status" value="1"/>
</dbReference>
<evidence type="ECO:0000313" key="2">
    <source>
        <dbReference type="EMBL" id="RRG22657.1"/>
    </source>
</evidence>
<dbReference type="AlphaFoldDB" id="A0A425Y3B3"/>